<comment type="cofactor">
    <cofactor evidence="1">
        <name>Mo-molybdopterin</name>
        <dbReference type="ChEBI" id="CHEBI:71302"/>
    </cofactor>
</comment>
<dbReference type="InterPro" id="IPR016208">
    <property type="entry name" value="Ald_Oxase/xanthine_DH-like"/>
</dbReference>
<evidence type="ECO:0000256" key="7">
    <source>
        <dbReference type="ARBA" id="ARBA00023002"/>
    </source>
</evidence>
<keyword evidence="14" id="KW-1185">Reference proteome</keyword>
<keyword evidence="6" id="KW-0479">Metal-binding</keyword>
<evidence type="ECO:0000313" key="14">
    <source>
        <dbReference type="Proteomes" id="UP000596742"/>
    </source>
</evidence>
<sequence>VVAETLGVAANKILVRVKRLGGGFGGKETRSICLTTPVALAAYKLKKPVRCMLDRDEDMLITGTRHPFLGQYKVGFTKEGKVVAADVNLYNNAGCTFDLSGAVVEKCLLLFDYCYKIENLGLVGYACKTNIASNTAFRGFGGPQGMLIMETLMDEVSSFLHLDPDLVLEQALLMFENCYKIENLRLTGYVCKTNIPSNTAFRGFGTPQSMLVTETFMDEISGSLDHSPEQVLDRGLFHLDNAYKIANFKAVGRTCKTNIPSNTAFRGFGGPQGMVVAETFIDEVATYLNFCPSRVRKLNMYNEGDLTHFGQVVEDCNVRKCWEECKDRSEFIKRKRDVEIFNSENRWKKRGICMIPTKFGIAYTATFLNQAGALVMVYRDGSVLVTHGGVEMGQGLHTKMIQVASRVLKIPTTKIHISETSTNTVPNTSATAASASSDLNGMAVKVACQTILERISPYQCQP</sequence>
<dbReference type="Pfam" id="PF02738">
    <property type="entry name" value="MoCoBD_1"/>
    <property type="match status" value="2"/>
</dbReference>
<keyword evidence="7" id="KW-0560">Oxidoreductase</keyword>
<evidence type="ECO:0000259" key="11">
    <source>
        <dbReference type="Pfam" id="PF02738"/>
    </source>
</evidence>
<dbReference type="AlphaFoldDB" id="A0A8B6D0K8"/>
<evidence type="ECO:0000313" key="13">
    <source>
        <dbReference type="EMBL" id="VDI11835.1"/>
    </source>
</evidence>
<dbReference type="FunFam" id="3.30.365.10:FF:000002">
    <property type="entry name" value="Xanthine dehydrogenase oxidase"/>
    <property type="match status" value="1"/>
</dbReference>
<feature type="domain" description="Aldehyde oxidase/xanthine dehydrogenase first molybdopterin binding" evidence="11">
    <location>
        <begin position="229"/>
        <end position="300"/>
    </location>
</feature>
<keyword evidence="4" id="KW-0500">Molybdenum</keyword>
<evidence type="ECO:0000256" key="3">
    <source>
        <dbReference type="ARBA" id="ARBA00006849"/>
    </source>
</evidence>
<keyword evidence="5" id="KW-0001">2Fe-2S</keyword>
<evidence type="ECO:0000256" key="2">
    <source>
        <dbReference type="ARBA" id="ARBA00001974"/>
    </source>
</evidence>
<dbReference type="PANTHER" id="PTHR45444">
    <property type="entry name" value="XANTHINE DEHYDROGENASE"/>
    <property type="match status" value="1"/>
</dbReference>
<dbReference type="OrthoDB" id="8300278at2759"/>
<proteinExistence type="inferred from homology"/>
<comment type="cofactor">
    <cofactor evidence="10">
        <name>[2Fe-2S] cluster</name>
        <dbReference type="ChEBI" id="CHEBI:190135"/>
    </cofactor>
</comment>
<dbReference type="InterPro" id="IPR022407">
    <property type="entry name" value="OxRdtase_Mopterin_BS"/>
</dbReference>
<dbReference type="InterPro" id="IPR046867">
    <property type="entry name" value="AldOxase/xan_DH_MoCoBD2"/>
</dbReference>
<protein>
    <submittedName>
        <fullName evidence="13">Putative selenate reductase molybdopterin-binding subunit</fullName>
    </submittedName>
</protein>
<comment type="caution">
    <text evidence="13">The sequence shown here is derived from an EMBL/GenBank/DDBJ whole genome shotgun (WGS) entry which is preliminary data.</text>
</comment>
<gene>
    <name evidence="13" type="ORF">MGAL_10B083158</name>
</gene>
<feature type="domain" description="Aldehyde oxidase/xanthine dehydrogenase second molybdopterin binding" evidence="12">
    <location>
        <begin position="325"/>
        <end position="458"/>
    </location>
</feature>
<accession>A0A8B6D0K8</accession>
<evidence type="ECO:0000259" key="12">
    <source>
        <dbReference type="Pfam" id="PF20256"/>
    </source>
</evidence>
<dbReference type="GO" id="GO:0043546">
    <property type="term" value="F:molybdopterin cofactor binding"/>
    <property type="evidence" value="ECO:0007669"/>
    <property type="project" value="InterPro"/>
</dbReference>
<dbReference type="InterPro" id="IPR037165">
    <property type="entry name" value="AldOxase/xan_DH_Mopterin-bd_sf"/>
</dbReference>
<dbReference type="GO" id="GO:0051537">
    <property type="term" value="F:2 iron, 2 sulfur cluster binding"/>
    <property type="evidence" value="ECO:0007669"/>
    <property type="project" value="UniProtKB-KW"/>
</dbReference>
<feature type="non-terminal residue" evidence="13">
    <location>
        <position position="462"/>
    </location>
</feature>
<comment type="cofactor">
    <cofactor evidence="2">
        <name>FAD</name>
        <dbReference type="ChEBI" id="CHEBI:57692"/>
    </cofactor>
</comment>
<dbReference type="Pfam" id="PF20256">
    <property type="entry name" value="MoCoBD_2"/>
    <property type="match status" value="1"/>
</dbReference>
<evidence type="ECO:0000256" key="1">
    <source>
        <dbReference type="ARBA" id="ARBA00001924"/>
    </source>
</evidence>
<dbReference type="PROSITE" id="PS00559">
    <property type="entry name" value="MOLYBDOPTERIN_EUK"/>
    <property type="match status" value="1"/>
</dbReference>
<dbReference type="PANTHER" id="PTHR45444:SF3">
    <property type="entry name" value="XANTHINE DEHYDROGENASE"/>
    <property type="match status" value="1"/>
</dbReference>
<organism evidence="13 14">
    <name type="scientific">Mytilus galloprovincialis</name>
    <name type="common">Mediterranean mussel</name>
    <dbReference type="NCBI Taxonomy" id="29158"/>
    <lineage>
        <taxon>Eukaryota</taxon>
        <taxon>Metazoa</taxon>
        <taxon>Spiralia</taxon>
        <taxon>Lophotrochozoa</taxon>
        <taxon>Mollusca</taxon>
        <taxon>Bivalvia</taxon>
        <taxon>Autobranchia</taxon>
        <taxon>Pteriomorphia</taxon>
        <taxon>Mytilida</taxon>
        <taxon>Mytiloidea</taxon>
        <taxon>Mytilidae</taxon>
        <taxon>Mytilinae</taxon>
        <taxon>Mytilus</taxon>
    </lineage>
</organism>
<dbReference type="Proteomes" id="UP000596742">
    <property type="component" value="Unassembled WGS sequence"/>
</dbReference>
<keyword evidence="8" id="KW-0408">Iron</keyword>
<evidence type="ECO:0000256" key="6">
    <source>
        <dbReference type="ARBA" id="ARBA00022723"/>
    </source>
</evidence>
<dbReference type="EMBL" id="UYJE01002552">
    <property type="protein sequence ID" value="VDI11835.1"/>
    <property type="molecule type" value="Genomic_DNA"/>
</dbReference>
<evidence type="ECO:0000256" key="4">
    <source>
        <dbReference type="ARBA" id="ARBA00022505"/>
    </source>
</evidence>
<reference evidence="13" key="1">
    <citation type="submission" date="2018-11" db="EMBL/GenBank/DDBJ databases">
        <authorList>
            <person name="Alioto T."/>
            <person name="Alioto T."/>
        </authorList>
    </citation>
    <scope>NUCLEOTIDE SEQUENCE</scope>
</reference>
<dbReference type="GO" id="GO:0016491">
    <property type="term" value="F:oxidoreductase activity"/>
    <property type="evidence" value="ECO:0007669"/>
    <property type="project" value="UniProtKB-KW"/>
</dbReference>
<name>A0A8B6D0K8_MYTGA</name>
<evidence type="ECO:0000256" key="9">
    <source>
        <dbReference type="ARBA" id="ARBA00023014"/>
    </source>
</evidence>
<evidence type="ECO:0000256" key="10">
    <source>
        <dbReference type="ARBA" id="ARBA00034078"/>
    </source>
</evidence>
<dbReference type="FunFam" id="3.30.365.10:FF:000001">
    <property type="entry name" value="Xanthine dehydrogenase oxidase"/>
    <property type="match status" value="1"/>
</dbReference>
<dbReference type="GO" id="GO:0005506">
    <property type="term" value="F:iron ion binding"/>
    <property type="evidence" value="ECO:0007669"/>
    <property type="project" value="InterPro"/>
</dbReference>
<keyword evidence="9" id="KW-0411">Iron-sulfur</keyword>
<evidence type="ECO:0000256" key="8">
    <source>
        <dbReference type="ARBA" id="ARBA00023004"/>
    </source>
</evidence>
<dbReference type="InterPro" id="IPR008274">
    <property type="entry name" value="AldOxase/xan_DH_MoCoBD1"/>
</dbReference>
<feature type="domain" description="Aldehyde oxidase/xanthine dehydrogenase first molybdopterin binding" evidence="11">
    <location>
        <begin position="2"/>
        <end position="165"/>
    </location>
</feature>
<dbReference type="Gene3D" id="3.30.365.10">
    <property type="entry name" value="Aldehyde oxidase/xanthine dehydrogenase, molybdopterin binding domain"/>
    <property type="match status" value="5"/>
</dbReference>
<comment type="similarity">
    <text evidence="3">Belongs to the xanthine dehydrogenase family.</text>
</comment>
<evidence type="ECO:0000256" key="5">
    <source>
        <dbReference type="ARBA" id="ARBA00022714"/>
    </source>
</evidence>
<dbReference type="SUPFAM" id="SSF56003">
    <property type="entry name" value="Molybdenum cofactor-binding domain"/>
    <property type="match status" value="3"/>
</dbReference>